<dbReference type="Gene3D" id="3.40.630.30">
    <property type="match status" value="1"/>
</dbReference>
<sequence>MTSYKFGSTTDPEKAAQIYGLCASEWGCGLNAKQFGSVERQRFEENHAHHRYNVGYYYEDNETGEVVASTFVSSIPGFFKHVDTSSTAIPSSLSIGVQPMTALLVGHVFTAKSVRGQGLASKLVANAIAATEDDCLRRELDKDPEFARTVRGDDGRIDHDVANHYLAKKYVWYLNSAVGGYYERFGFKGYPVDAFMIPFSLVGQEEEEMLVKAMESGEKMRDRSIKILKAGDEADSALIRYILQNKELQIVADLNKTNYHPQLSQRRRSSNSLTQIQSAARFQNPAMAAMANGVEPEKPHRVAFIPDYTFLHGMHIIEQAESSFLWGGDQAKYHQIVGAIITNHATGQSHYVLWATQKYHKFVVLSVGRIDYHPNPGESVRHRRPSMVASMAESDISHNYSDLELVMRVACIVGKRRLPQQPGLYICAPDLPLEMPEAATLDFVTNYIAHQVPKDSENQVKLYSGDEFAKQMLPMLKKFGSNNPADVDFDWVYPSRLNWG</sequence>
<proteinExistence type="predicted"/>
<dbReference type="AlphaFoldDB" id="A0A642ULH1"/>
<keyword evidence="2" id="KW-1185">Reference proteome</keyword>
<evidence type="ECO:0000313" key="1">
    <source>
        <dbReference type="EMBL" id="KAA8901260.1"/>
    </source>
</evidence>
<evidence type="ECO:0008006" key="3">
    <source>
        <dbReference type="Google" id="ProtNLM"/>
    </source>
</evidence>
<dbReference type="SUPFAM" id="SSF55729">
    <property type="entry name" value="Acyl-CoA N-acyltransferases (Nat)"/>
    <property type="match status" value="1"/>
</dbReference>
<dbReference type="GeneID" id="54782281"/>
<evidence type="ECO:0000313" key="2">
    <source>
        <dbReference type="Proteomes" id="UP000449547"/>
    </source>
</evidence>
<protein>
    <recommendedName>
        <fullName evidence="3">N-acetyltransferase domain-containing protein</fullName>
    </recommendedName>
</protein>
<dbReference type="VEuPathDB" id="FungiDB:DIURU_003630"/>
<dbReference type="InterPro" id="IPR016181">
    <property type="entry name" value="Acyl_CoA_acyltransferase"/>
</dbReference>
<organism evidence="1 2">
    <name type="scientific">Diutina rugosa</name>
    <name type="common">Yeast</name>
    <name type="synonym">Candida rugosa</name>
    <dbReference type="NCBI Taxonomy" id="5481"/>
    <lineage>
        <taxon>Eukaryota</taxon>
        <taxon>Fungi</taxon>
        <taxon>Dikarya</taxon>
        <taxon>Ascomycota</taxon>
        <taxon>Saccharomycotina</taxon>
        <taxon>Pichiomycetes</taxon>
        <taxon>Debaryomycetaceae</taxon>
        <taxon>Diutina</taxon>
    </lineage>
</organism>
<dbReference type="EMBL" id="SWFT01000105">
    <property type="protein sequence ID" value="KAA8901260.1"/>
    <property type="molecule type" value="Genomic_DNA"/>
</dbReference>
<comment type="caution">
    <text evidence="1">The sequence shown here is derived from an EMBL/GenBank/DDBJ whole genome shotgun (WGS) entry which is preliminary data.</text>
</comment>
<accession>A0A642ULH1</accession>
<gene>
    <name evidence="1" type="ORF">DIURU_003630</name>
</gene>
<dbReference type="OrthoDB" id="2020070at2759"/>
<dbReference type="RefSeq" id="XP_034011883.1">
    <property type="nucleotide sequence ID" value="XM_034156414.1"/>
</dbReference>
<dbReference type="Proteomes" id="UP000449547">
    <property type="component" value="Unassembled WGS sequence"/>
</dbReference>
<reference evidence="1 2" key="1">
    <citation type="submission" date="2019-07" db="EMBL/GenBank/DDBJ databases">
        <title>Genome assembly of two rare yeast pathogens: Diutina rugosa and Trichomonascus ciferrii.</title>
        <authorList>
            <person name="Mixao V."/>
            <person name="Saus E."/>
            <person name="Hansen A."/>
            <person name="Lass-Flor C."/>
            <person name="Gabaldon T."/>
        </authorList>
    </citation>
    <scope>NUCLEOTIDE SEQUENCE [LARGE SCALE GENOMIC DNA]</scope>
    <source>
        <strain evidence="1 2">CBS 613</strain>
    </source>
</reference>
<name>A0A642ULH1_DIURU</name>
<dbReference type="OMA" id="NELGGYN"/>